<dbReference type="EMBL" id="WEKV01000010">
    <property type="protein sequence ID" value="KAB7784925.1"/>
    <property type="molecule type" value="Genomic_DNA"/>
</dbReference>
<proteinExistence type="predicted"/>
<dbReference type="RefSeq" id="WP_244409660.1">
    <property type="nucleotide sequence ID" value="NZ_JAQYXN010000001.1"/>
</dbReference>
<gene>
    <name evidence="1" type="ORF">F8B43_2958</name>
</gene>
<protein>
    <submittedName>
        <fullName evidence="1">Uncharacterized protein</fullName>
    </submittedName>
</protein>
<dbReference type="AlphaFoldDB" id="A0A833J5E0"/>
<dbReference type="Proteomes" id="UP000469949">
    <property type="component" value="Unassembled WGS sequence"/>
</dbReference>
<organism evidence="1 2">
    <name type="scientific">Methylorubrum populi</name>
    <dbReference type="NCBI Taxonomy" id="223967"/>
    <lineage>
        <taxon>Bacteria</taxon>
        <taxon>Pseudomonadati</taxon>
        <taxon>Pseudomonadota</taxon>
        <taxon>Alphaproteobacteria</taxon>
        <taxon>Hyphomicrobiales</taxon>
        <taxon>Methylobacteriaceae</taxon>
        <taxon>Methylorubrum</taxon>
    </lineage>
</organism>
<accession>A0A833J5E0</accession>
<evidence type="ECO:0000313" key="2">
    <source>
        <dbReference type="Proteomes" id="UP000469949"/>
    </source>
</evidence>
<evidence type="ECO:0000313" key="1">
    <source>
        <dbReference type="EMBL" id="KAB7784925.1"/>
    </source>
</evidence>
<sequence length="69" mass="7585">MPGEAERAVAQARMEALYRRLDDHADRAARSICQGCQPDRLVGVSHRRLVASAQQPENLVGDPAQAPDY</sequence>
<name>A0A833J5E0_9HYPH</name>
<comment type="caution">
    <text evidence="1">The sequence shown here is derived from an EMBL/GenBank/DDBJ whole genome shotgun (WGS) entry which is preliminary data.</text>
</comment>
<reference evidence="1 2" key="1">
    <citation type="submission" date="2019-10" db="EMBL/GenBank/DDBJ databases">
        <title>Draft Genome Sequence of the Caffeine Degrading Methylotroph Methylorubrum populi PINKEL.</title>
        <authorList>
            <person name="Dawson S.C."/>
            <person name="Zhang X."/>
            <person name="Wright M.E."/>
            <person name="Sharma G."/>
            <person name="Langner J.T."/>
            <person name="Ditty J.L."/>
            <person name="Subuyuj G.A."/>
        </authorList>
    </citation>
    <scope>NUCLEOTIDE SEQUENCE [LARGE SCALE GENOMIC DNA]</scope>
    <source>
        <strain evidence="1 2">Pinkel</strain>
    </source>
</reference>